<dbReference type="InterPro" id="IPR001509">
    <property type="entry name" value="Epimerase_deHydtase"/>
</dbReference>
<dbReference type="Proteomes" id="UP000282574">
    <property type="component" value="Unassembled WGS sequence"/>
</dbReference>
<dbReference type="RefSeq" id="WP_106167638.1">
    <property type="nucleotide sequence ID" value="NZ_JAVKZF010000004.1"/>
</dbReference>
<keyword evidence="1" id="KW-0472">Membrane</keyword>
<feature type="transmembrane region" description="Helical" evidence="1">
    <location>
        <begin position="12"/>
        <end position="32"/>
    </location>
</feature>
<evidence type="ECO:0000313" key="3">
    <source>
        <dbReference type="EMBL" id="RUT04559.1"/>
    </source>
</evidence>
<gene>
    <name evidence="3" type="ORF">DSM107010_57390</name>
</gene>
<keyword evidence="1" id="KW-1133">Transmembrane helix</keyword>
<sequence length="445" mass="49969">MFFSNEQIIDGLTLALTTVAWAAGSIILVELVRDAYHMLSHQLKWLYQQHHIWHHKAFHSDLSIVSEDLYRRSHWHHDVPESILMFVASCLFLGVAYASFPSWATLIGTFAGGIYYTTCSVVRAVAGGMGWKWANKADPNHEPGQFLEPPTQWIVNKSYHWRHHFENPQAYFSGVYTFVDKLLGTAVSLQGKTVAVTGASGALGQALLKHLIEAGARVIALTSSQTEPITLEVAGKLLALETISWQIGREQDLSEVLERADILVLNHGVNVHKQRTQQAAIESFEVNTWSSYRLLELFLSTVRTSEEIAKKEAWVVTSEAEVAPAQSPLYELSKRSLGDLVTLRRLDAPCTIRKILLGGFRSKMSPTATLSADWVAKQTISAVKRDIRNVIVSYRFWIYIVHPVREFLVSSYFRTHSCRDAEITTTVENNTCSERSLIVSSLEQG</sequence>
<feature type="domain" description="NAD-dependent epimerase/dehydratase" evidence="2">
    <location>
        <begin position="194"/>
        <end position="301"/>
    </location>
</feature>
<accession>A0AB37UCX8</accession>
<protein>
    <recommendedName>
        <fullName evidence="2">NAD-dependent epimerase/dehydratase domain-containing protein</fullName>
    </recommendedName>
</protein>
<feature type="transmembrane region" description="Helical" evidence="1">
    <location>
        <begin position="82"/>
        <end position="100"/>
    </location>
</feature>
<dbReference type="Gene3D" id="3.40.50.720">
    <property type="entry name" value="NAD(P)-binding Rossmann-like Domain"/>
    <property type="match status" value="1"/>
</dbReference>
<dbReference type="Pfam" id="PF01370">
    <property type="entry name" value="Epimerase"/>
    <property type="match status" value="1"/>
</dbReference>
<dbReference type="NCBIfam" id="NF005653">
    <property type="entry name" value="PRK07424.1"/>
    <property type="match status" value="1"/>
</dbReference>
<dbReference type="InterPro" id="IPR036291">
    <property type="entry name" value="NAD(P)-bd_dom_sf"/>
</dbReference>
<organism evidence="3 4">
    <name type="scientific">Chroococcidiopsis cubana SAG 39.79</name>
    <dbReference type="NCBI Taxonomy" id="388085"/>
    <lineage>
        <taxon>Bacteria</taxon>
        <taxon>Bacillati</taxon>
        <taxon>Cyanobacteriota</taxon>
        <taxon>Cyanophyceae</taxon>
        <taxon>Chroococcidiopsidales</taxon>
        <taxon>Chroococcidiopsidaceae</taxon>
        <taxon>Chroococcidiopsis</taxon>
    </lineage>
</organism>
<proteinExistence type="predicted"/>
<dbReference type="SUPFAM" id="SSF51735">
    <property type="entry name" value="NAD(P)-binding Rossmann-fold domains"/>
    <property type="match status" value="1"/>
</dbReference>
<reference evidence="3 4" key="1">
    <citation type="journal article" date="2019" name="Genome Biol. Evol.">
        <title>Day and night: Metabolic profiles and evolutionary relationships of six axenic non-marine cyanobacteria.</title>
        <authorList>
            <person name="Will S.E."/>
            <person name="Henke P."/>
            <person name="Boedeker C."/>
            <person name="Huang S."/>
            <person name="Brinkmann H."/>
            <person name="Rohde M."/>
            <person name="Jarek M."/>
            <person name="Friedl T."/>
            <person name="Seufert S."/>
            <person name="Schumacher M."/>
            <person name="Overmann J."/>
            <person name="Neumann-Schaal M."/>
            <person name="Petersen J."/>
        </authorList>
    </citation>
    <scope>NUCLEOTIDE SEQUENCE [LARGE SCALE GENOMIC DNA]</scope>
    <source>
        <strain evidence="3 4">SAG 39.79</strain>
    </source>
</reference>
<evidence type="ECO:0000259" key="2">
    <source>
        <dbReference type="Pfam" id="PF01370"/>
    </source>
</evidence>
<evidence type="ECO:0000313" key="4">
    <source>
        <dbReference type="Proteomes" id="UP000282574"/>
    </source>
</evidence>
<evidence type="ECO:0000256" key="1">
    <source>
        <dbReference type="SAM" id="Phobius"/>
    </source>
</evidence>
<keyword evidence="4" id="KW-1185">Reference proteome</keyword>
<keyword evidence="1" id="KW-0812">Transmembrane</keyword>
<dbReference type="EMBL" id="RSCK01000084">
    <property type="protein sequence ID" value="RUT04559.1"/>
    <property type="molecule type" value="Genomic_DNA"/>
</dbReference>
<comment type="caution">
    <text evidence="3">The sequence shown here is derived from an EMBL/GenBank/DDBJ whole genome shotgun (WGS) entry which is preliminary data.</text>
</comment>
<dbReference type="AlphaFoldDB" id="A0AB37UCX8"/>
<name>A0AB37UCX8_9CYAN</name>